<accession>A0AAU7XAL5</accession>
<dbReference type="AlphaFoldDB" id="A0AAU7XAL5"/>
<feature type="region of interest" description="Disordered" evidence="1">
    <location>
        <begin position="30"/>
        <end position="174"/>
    </location>
</feature>
<dbReference type="InterPro" id="IPR018759">
    <property type="entry name" value="BBP2_2"/>
</dbReference>
<reference evidence="2" key="1">
    <citation type="submission" date="2024-06" db="EMBL/GenBank/DDBJ databases">
        <title>Methylostella associata gen. nov., sp. nov., a novel Ancalomicrobiaceae-affiliated facultatively methylotrophic bacteria that feed on methanotrophs of the genus Methylococcus.</title>
        <authorList>
            <person name="Saltykova V."/>
            <person name="Danilova O.V."/>
            <person name="Oshkin I.Y."/>
            <person name="Belova S.E."/>
            <person name="Pimenov N.V."/>
            <person name="Dedysh S.N."/>
        </authorList>
    </citation>
    <scope>NUCLEOTIDE SEQUENCE</scope>
    <source>
        <strain evidence="2">S20</strain>
    </source>
</reference>
<proteinExistence type="predicted"/>
<feature type="compositionally biased region" description="Low complexity" evidence="1">
    <location>
        <begin position="57"/>
        <end position="66"/>
    </location>
</feature>
<organism evidence="2">
    <name type="scientific">Methyloraptor flagellatus</name>
    <dbReference type="NCBI Taxonomy" id="3162530"/>
    <lineage>
        <taxon>Bacteria</taxon>
        <taxon>Pseudomonadati</taxon>
        <taxon>Pseudomonadota</taxon>
        <taxon>Alphaproteobacteria</taxon>
        <taxon>Hyphomicrobiales</taxon>
        <taxon>Ancalomicrobiaceae</taxon>
        <taxon>Methyloraptor</taxon>
    </lineage>
</organism>
<name>A0AAU7XAL5_9HYPH</name>
<evidence type="ECO:0000256" key="1">
    <source>
        <dbReference type="SAM" id="MobiDB-lite"/>
    </source>
</evidence>
<feature type="compositionally biased region" description="Low complexity" evidence="1">
    <location>
        <begin position="114"/>
        <end position="150"/>
    </location>
</feature>
<dbReference type="RefSeq" id="WP_407049712.1">
    <property type="nucleotide sequence ID" value="NZ_CP158568.1"/>
</dbReference>
<dbReference type="KEGG" id="mflg:ABS361_21925"/>
<feature type="compositionally biased region" description="Polar residues" evidence="1">
    <location>
        <begin position="30"/>
        <end position="47"/>
    </location>
</feature>
<dbReference type="Pfam" id="PF10082">
    <property type="entry name" value="BBP2_2"/>
    <property type="match status" value="1"/>
</dbReference>
<protein>
    <submittedName>
        <fullName evidence="2">Outer membrane beta-barrel protein</fullName>
    </submittedName>
</protein>
<sequence length="553" mass="57442">MRPDAWWRASSIAIVSIAVVVAGAALAEAQSTGDGSSLLRGSSTAKGRTSARPGTTAAPAAAPVPVQWIGPNPAASLDSPNVLDEPVPPALGADALGDPVAGPTPSRPPARTNGARGSTAAGATGAAVGSTGTATTGTTPLVTGSTGPVTPRTPLRATQPVPRDSRLDPYAEDSVDEGYQPLGLRTGGFTWYPAVEASAGYASNIPGRAGGEAGALLRVAPEITGQSDWSRHALSFDLRGSYTNYPQYTVYDQPSFQGTVRGRVDLSDEMRMDLRGGYALGREQASSANNPANTLVPATVQTLTGSVGLTRDVGLFALTLRGDVARGTYSGGELVGGGSLGVINRDNTQVIGALRVTYNASEALKPFVEGQLTSRTYDQAVINGDDRNSTGYILKGGVTTDLGPLLRGEISAGYGVERPRSASLSELRGLVVDGSLVWSPTRLTKVTLTASTAFEPSTVSGVSGSVADTVGVTLEQSLRRDLTAQIGGQFLTRTYTATAMPNEYDLKATTGLTYKFNRNVQVFVRGEFERFMRVGGSGDYDSETVYAGVRLQR</sequence>
<dbReference type="EMBL" id="CP158568">
    <property type="protein sequence ID" value="XBY44621.1"/>
    <property type="molecule type" value="Genomic_DNA"/>
</dbReference>
<evidence type="ECO:0000313" key="2">
    <source>
        <dbReference type="EMBL" id="XBY44621.1"/>
    </source>
</evidence>
<gene>
    <name evidence="2" type="ORF">ABS361_21925</name>
</gene>